<dbReference type="PROSITE" id="PS50926">
    <property type="entry name" value="TRAM"/>
    <property type="match status" value="1"/>
</dbReference>
<dbReference type="PROSITE" id="PS51687">
    <property type="entry name" value="SAM_MT_RNA_M5U"/>
    <property type="match status" value="1"/>
</dbReference>
<dbReference type="InterPro" id="IPR030391">
    <property type="entry name" value="MeTrfase_TrmA_CS"/>
</dbReference>
<dbReference type="InterPro" id="IPR012340">
    <property type="entry name" value="NA-bd_OB-fold"/>
</dbReference>
<evidence type="ECO:0000313" key="10">
    <source>
        <dbReference type="Proteomes" id="UP000682134"/>
    </source>
</evidence>
<comment type="caution">
    <text evidence="9">The sequence shown here is derived from an EMBL/GenBank/DDBJ whole genome shotgun (WGS) entry which is preliminary data.</text>
</comment>
<sequence length="459" mass="51062">MNKQDTNSLEVGQSIPLTIKRIGINGEGVGYFKRQVVFVPGALPGEEVVAEVTNIRNGFAEGKIQRIRKTAPERVESPCSVYEQCGGCTLLHASYEGQLAYKKDIVIQAMERHARELLESTPIKDTLGMKEPWNYRNKSQLQAGLQKNKIIAGLYGQKSHNIVDIGHCPIQHQDLNKVTGKVKKILTRLNIPVYNDRKGSGIIRTIVTRVGVQTGQIQLVLITGKKDFPQKDQLVTEIQRRIPEVTSLVLNVNGQNTSTIFGKETVFLAGEEVIQENLGDLSFELSARAFFQLNPIQTVTLYDEVKKAAALTGTENVVDAYCGVGTIGLWLAKDAKEVRGMEIIEEAVEDAKQNALQNGYTNAYYEAGKAEQVLPKWLKQGWKPDVIVTDPPRTGCDQQFIDTVLQVKPQKVVYVSCNPSTLARDLKTLSKAYKIEYIQPVDMFPHTAHVECCALLILR</sequence>
<proteinExistence type="inferred from homology"/>
<dbReference type="InterPro" id="IPR010280">
    <property type="entry name" value="U5_MeTrfase_fam"/>
</dbReference>
<evidence type="ECO:0000256" key="4">
    <source>
        <dbReference type="ARBA" id="ARBA00022691"/>
    </source>
</evidence>
<dbReference type="PANTHER" id="PTHR11061">
    <property type="entry name" value="RNA M5U METHYLTRANSFERASE"/>
    <property type="match status" value="1"/>
</dbReference>
<reference evidence="9" key="1">
    <citation type="submission" date="2021-04" db="EMBL/GenBank/DDBJ databases">
        <title>Genome seq and assembly of Bacillus sp.</title>
        <authorList>
            <person name="Chhetri G."/>
        </authorList>
    </citation>
    <scope>NUCLEOTIDE SEQUENCE</scope>
    <source>
        <strain evidence="9">RG28</strain>
    </source>
</reference>
<dbReference type="InterPro" id="IPR030390">
    <property type="entry name" value="MeTrfase_TrmA_AS"/>
</dbReference>
<feature type="binding site" evidence="6">
    <location>
        <position position="390"/>
    </location>
    <ligand>
        <name>S-adenosyl-L-methionine</name>
        <dbReference type="ChEBI" id="CHEBI:59789"/>
    </ligand>
</feature>
<dbReference type="NCBIfam" id="TIGR00479">
    <property type="entry name" value="rumA"/>
    <property type="match status" value="1"/>
</dbReference>
<evidence type="ECO:0000256" key="2">
    <source>
        <dbReference type="ARBA" id="ARBA00022603"/>
    </source>
</evidence>
<evidence type="ECO:0000256" key="6">
    <source>
        <dbReference type="PROSITE-ProRule" id="PRU01024"/>
    </source>
</evidence>
<dbReference type="GO" id="GO:0070041">
    <property type="term" value="F:rRNA (uridine-C5-)-methyltransferase activity"/>
    <property type="evidence" value="ECO:0007669"/>
    <property type="project" value="UniProtKB-ARBA"/>
</dbReference>
<comment type="similarity">
    <text evidence="6">Belongs to the class I-like SAM-binding methyltransferase superfamily. RNA M5U methyltransferase family.</text>
</comment>
<dbReference type="InterPro" id="IPR002792">
    <property type="entry name" value="TRAM_dom"/>
</dbReference>
<dbReference type="PROSITE" id="PS01231">
    <property type="entry name" value="TRMA_2"/>
    <property type="match status" value="1"/>
</dbReference>
<dbReference type="SUPFAM" id="SSF53335">
    <property type="entry name" value="S-adenosyl-L-methionine-dependent methyltransferases"/>
    <property type="match status" value="1"/>
</dbReference>
<dbReference type="FunFam" id="2.40.50.1070:FF:000003">
    <property type="entry name" value="23S rRNA (Uracil-5-)-methyltransferase RumA"/>
    <property type="match status" value="1"/>
</dbReference>
<keyword evidence="1" id="KW-0408">Iron</keyword>
<keyword evidence="2 6" id="KW-0489">Methyltransferase</keyword>
<dbReference type="Gene3D" id="2.40.50.1070">
    <property type="match status" value="1"/>
</dbReference>
<feature type="binding site" evidence="6">
    <location>
        <position position="321"/>
    </location>
    <ligand>
        <name>S-adenosyl-L-methionine</name>
        <dbReference type="ChEBI" id="CHEBI:59789"/>
    </ligand>
</feature>
<evidence type="ECO:0000256" key="3">
    <source>
        <dbReference type="ARBA" id="ARBA00022679"/>
    </source>
</evidence>
<dbReference type="FunFam" id="3.40.50.150:FF:000009">
    <property type="entry name" value="23S rRNA (Uracil(1939)-C(5))-methyltransferase RlmD"/>
    <property type="match status" value="1"/>
</dbReference>
<feature type="binding site" evidence="6">
    <location>
        <position position="342"/>
    </location>
    <ligand>
        <name>S-adenosyl-L-methionine</name>
        <dbReference type="ChEBI" id="CHEBI:59789"/>
    </ligand>
</feature>
<feature type="active site" description="Nucleophile" evidence="6">
    <location>
        <position position="417"/>
    </location>
</feature>
<dbReference type="EC" id="2.1.1.190" evidence="9"/>
<protein>
    <submittedName>
        <fullName evidence="9">23S rRNA (Uracil(1939)-C(5))-methyltransferase RlmD</fullName>
        <ecNumber evidence="9">2.1.1.190</ecNumber>
    </submittedName>
</protein>
<feature type="binding site" evidence="6">
    <location>
        <position position="292"/>
    </location>
    <ligand>
        <name>S-adenosyl-L-methionine</name>
        <dbReference type="ChEBI" id="CHEBI:59789"/>
    </ligand>
</feature>
<dbReference type="GO" id="GO:0070475">
    <property type="term" value="P:rRNA base methylation"/>
    <property type="evidence" value="ECO:0007669"/>
    <property type="project" value="TreeGrafter"/>
</dbReference>
<keyword evidence="5" id="KW-0411">Iron-sulfur</keyword>
<dbReference type="GO" id="GO:0051539">
    <property type="term" value="F:4 iron, 4 sulfur cluster binding"/>
    <property type="evidence" value="ECO:0007669"/>
    <property type="project" value="UniProtKB-KW"/>
</dbReference>
<dbReference type="PANTHER" id="PTHR11061:SF45">
    <property type="match status" value="1"/>
</dbReference>
<accession>A0A940SLA0</accession>
<evidence type="ECO:0000256" key="5">
    <source>
        <dbReference type="ARBA" id="ARBA00023014"/>
    </source>
</evidence>
<dbReference type="CDD" id="cd02440">
    <property type="entry name" value="AdoMet_MTases"/>
    <property type="match status" value="1"/>
</dbReference>
<evidence type="ECO:0000313" key="9">
    <source>
        <dbReference type="EMBL" id="MBP0726093.1"/>
    </source>
</evidence>
<evidence type="ECO:0000256" key="7">
    <source>
        <dbReference type="PROSITE-ProRule" id="PRU10015"/>
    </source>
</evidence>
<dbReference type="Pfam" id="PF01938">
    <property type="entry name" value="TRAM"/>
    <property type="match status" value="1"/>
</dbReference>
<dbReference type="SUPFAM" id="SSF50249">
    <property type="entry name" value="Nucleic acid-binding proteins"/>
    <property type="match status" value="1"/>
</dbReference>
<gene>
    <name evidence="9" type="primary">rlmD</name>
    <name evidence="9" type="ORF">J5Y03_13000</name>
</gene>
<keyword evidence="4 6" id="KW-0949">S-adenosyl-L-methionine</keyword>
<evidence type="ECO:0000259" key="8">
    <source>
        <dbReference type="PROSITE" id="PS50926"/>
    </source>
</evidence>
<dbReference type="Gene3D" id="3.40.50.150">
    <property type="entry name" value="Vaccinia Virus protein VP39"/>
    <property type="match status" value="1"/>
</dbReference>
<dbReference type="EMBL" id="JAGIYQ010000008">
    <property type="protein sequence ID" value="MBP0726093.1"/>
    <property type="molecule type" value="Genomic_DNA"/>
</dbReference>
<keyword evidence="3 6" id="KW-0808">Transferase</keyword>
<dbReference type="Proteomes" id="UP000682134">
    <property type="component" value="Unassembled WGS sequence"/>
</dbReference>
<feature type="active site" evidence="7">
    <location>
        <position position="417"/>
    </location>
</feature>
<dbReference type="Gene3D" id="2.40.50.140">
    <property type="entry name" value="Nucleic acid-binding proteins"/>
    <property type="match status" value="1"/>
</dbReference>
<dbReference type="FunFam" id="2.40.50.140:FF:000097">
    <property type="entry name" value="23S rRNA (uracil(1939)-C(5))-methyltransferase RlmD"/>
    <property type="match status" value="1"/>
</dbReference>
<organism evidence="9 10">
    <name type="scientific">Gottfriedia endophytica</name>
    <dbReference type="NCBI Taxonomy" id="2820819"/>
    <lineage>
        <taxon>Bacteria</taxon>
        <taxon>Bacillati</taxon>
        <taxon>Bacillota</taxon>
        <taxon>Bacilli</taxon>
        <taxon>Bacillales</taxon>
        <taxon>Bacillaceae</taxon>
        <taxon>Gottfriedia</taxon>
    </lineage>
</organism>
<keyword evidence="1" id="KW-0004">4Fe-4S</keyword>
<feature type="domain" description="TRAM" evidence="8">
    <location>
        <begin position="8"/>
        <end position="66"/>
    </location>
</feature>
<dbReference type="AlphaFoldDB" id="A0A940SLA0"/>
<keyword evidence="10" id="KW-1185">Reference proteome</keyword>
<dbReference type="InterPro" id="IPR029063">
    <property type="entry name" value="SAM-dependent_MTases_sf"/>
</dbReference>
<dbReference type="RefSeq" id="WP_209406348.1">
    <property type="nucleotide sequence ID" value="NZ_JAGIYQ010000008.1"/>
</dbReference>
<evidence type="ECO:0000256" key="1">
    <source>
        <dbReference type="ARBA" id="ARBA00022485"/>
    </source>
</evidence>
<name>A0A940SLA0_9BACI</name>
<dbReference type="PROSITE" id="PS01230">
    <property type="entry name" value="TRMA_1"/>
    <property type="match status" value="1"/>
</dbReference>
<dbReference type="Pfam" id="PF05958">
    <property type="entry name" value="tRNA_U5-meth_tr"/>
    <property type="match status" value="1"/>
</dbReference>
<keyword evidence="1" id="KW-0479">Metal-binding</keyword>